<proteinExistence type="predicted"/>
<evidence type="ECO:0000313" key="2">
    <source>
        <dbReference type="EMBL" id="CAA9467296.1"/>
    </source>
</evidence>
<reference evidence="2" key="1">
    <citation type="submission" date="2020-02" db="EMBL/GenBank/DDBJ databases">
        <authorList>
            <person name="Meier V. D."/>
        </authorList>
    </citation>
    <scope>NUCLEOTIDE SEQUENCE</scope>
    <source>
        <strain evidence="2">AVDCRST_MAG58</strain>
    </source>
</reference>
<keyword evidence="1" id="KW-0472">Membrane</keyword>
<feature type="transmembrane region" description="Helical" evidence="1">
    <location>
        <begin position="12"/>
        <end position="32"/>
    </location>
</feature>
<evidence type="ECO:0000256" key="1">
    <source>
        <dbReference type="SAM" id="Phobius"/>
    </source>
</evidence>
<keyword evidence="1" id="KW-0812">Transmembrane</keyword>
<feature type="transmembrane region" description="Helical" evidence="1">
    <location>
        <begin position="81"/>
        <end position="103"/>
    </location>
</feature>
<protein>
    <submittedName>
        <fullName evidence="2">Uncharacterized protein</fullName>
    </submittedName>
</protein>
<gene>
    <name evidence="2" type="ORF">AVDCRST_MAG58-3637</name>
</gene>
<accession>A0A6J4RCC1</accession>
<feature type="transmembrane region" description="Helical" evidence="1">
    <location>
        <begin position="115"/>
        <end position="133"/>
    </location>
</feature>
<name>A0A6J4RCC1_9ACTN</name>
<feature type="transmembrane region" description="Helical" evidence="1">
    <location>
        <begin position="52"/>
        <end position="74"/>
    </location>
</feature>
<keyword evidence="1" id="KW-1133">Transmembrane helix</keyword>
<dbReference type="EMBL" id="CADCVF010000076">
    <property type="protein sequence ID" value="CAA9467296.1"/>
    <property type="molecule type" value="Genomic_DNA"/>
</dbReference>
<sequence>MVEKHTIHSRSGVATAVGVLSAIYAATFFFGALMHLGVRIPLGLADLSEPTILPASIVESLCGLALLFGAFAVLTRTNWAWTTAFAAHTFALGGVMLGVIALALGAGPSTDLNTIYHRVMLVALVAVLGLLLLPAGRTALNRGG</sequence>
<organism evidence="2">
    <name type="scientific">uncultured Rubrobacteraceae bacterium</name>
    <dbReference type="NCBI Taxonomy" id="349277"/>
    <lineage>
        <taxon>Bacteria</taxon>
        <taxon>Bacillati</taxon>
        <taxon>Actinomycetota</taxon>
        <taxon>Rubrobacteria</taxon>
        <taxon>Rubrobacterales</taxon>
        <taxon>Rubrobacteraceae</taxon>
        <taxon>environmental samples</taxon>
    </lineage>
</organism>
<dbReference type="AlphaFoldDB" id="A0A6J4RCC1"/>